<gene>
    <name evidence="1" type="ORF">LCGC14_1720540</name>
</gene>
<accession>A0A0F9I0C5</accession>
<proteinExistence type="predicted"/>
<evidence type="ECO:0000313" key="1">
    <source>
        <dbReference type="EMBL" id="KKM11987.1"/>
    </source>
</evidence>
<dbReference type="EMBL" id="LAZR01015476">
    <property type="protein sequence ID" value="KKM11987.1"/>
    <property type="molecule type" value="Genomic_DNA"/>
</dbReference>
<sequence>MTKSEGDDALREIQDTITEDEADEIQALLERTLLKAASDGRMNDVIVTVNDDDTVTDASGNILPGLTALVKLVNGRERKREATARRLLEE</sequence>
<name>A0A0F9I0C5_9ZZZZ</name>
<organism evidence="1">
    <name type="scientific">marine sediment metagenome</name>
    <dbReference type="NCBI Taxonomy" id="412755"/>
    <lineage>
        <taxon>unclassified sequences</taxon>
        <taxon>metagenomes</taxon>
        <taxon>ecological metagenomes</taxon>
    </lineage>
</organism>
<protein>
    <submittedName>
        <fullName evidence="1">Uncharacterized protein</fullName>
    </submittedName>
</protein>
<comment type="caution">
    <text evidence="1">The sequence shown here is derived from an EMBL/GenBank/DDBJ whole genome shotgun (WGS) entry which is preliminary data.</text>
</comment>
<dbReference type="AlphaFoldDB" id="A0A0F9I0C5"/>
<reference evidence="1" key="1">
    <citation type="journal article" date="2015" name="Nature">
        <title>Complex archaea that bridge the gap between prokaryotes and eukaryotes.</title>
        <authorList>
            <person name="Spang A."/>
            <person name="Saw J.H."/>
            <person name="Jorgensen S.L."/>
            <person name="Zaremba-Niedzwiedzka K."/>
            <person name="Martijn J."/>
            <person name="Lind A.E."/>
            <person name="van Eijk R."/>
            <person name="Schleper C."/>
            <person name="Guy L."/>
            <person name="Ettema T.J."/>
        </authorList>
    </citation>
    <scope>NUCLEOTIDE SEQUENCE</scope>
</reference>